<gene>
    <name evidence="1" type="ORF">C12CBH8_21400</name>
</gene>
<proteinExistence type="predicted"/>
<protein>
    <submittedName>
        <fullName evidence="1">Uncharacterized protein</fullName>
    </submittedName>
</protein>
<evidence type="ECO:0000313" key="1">
    <source>
        <dbReference type="EMBL" id="BCI61501.1"/>
    </source>
</evidence>
<organism evidence="1 2">
    <name type="scientific">Solibaculum mannosilyticum</name>
    <dbReference type="NCBI Taxonomy" id="2780922"/>
    <lineage>
        <taxon>Bacteria</taxon>
        <taxon>Bacillati</taxon>
        <taxon>Bacillota</taxon>
        <taxon>Clostridia</taxon>
        <taxon>Eubacteriales</taxon>
        <taxon>Oscillospiraceae</taxon>
        <taxon>Solibaculum</taxon>
    </lineage>
</organism>
<dbReference type="EMBL" id="AP023321">
    <property type="protein sequence ID" value="BCI61501.1"/>
    <property type="molecule type" value="Genomic_DNA"/>
</dbReference>
<sequence>MVPEETCIVAEGLMFRLDYYLRPRKQRDYEVEVIKTSMVGPQERAKFCLPTCSQEKAKEIVKILAKCSVTPACLDDVMCEVEVLYLS</sequence>
<dbReference type="InterPro" id="IPR017016">
    <property type="entry name" value="UCP033595"/>
</dbReference>
<dbReference type="Pfam" id="PF20124">
    <property type="entry name" value="DUF6514"/>
    <property type="match status" value="1"/>
</dbReference>
<accession>A0A7I8D3V5</accession>
<dbReference type="RefSeq" id="WP_090264836.1">
    <property type="nucleotide sequence ID" value="NZ_AP023321.1"/>
</dbReference>
<dbReference type="Proteomes" id="UP000593890">
    <property type="component" value="Chromosome"/>
</dbReference>
<name>A0A7I8D3V5_9FIRM</name>
<evidence type="ECO:0000313" key="2">
    <source>
        <dbReference type="Proteomes" id="UP000593890"/>
    </source>
</evidence>
<dbReference type="KEGG" id="sman:C12CBH8_21400"/>
<keyword evidence="2" id="KW-1185">Reference proteome</keyword>
<dbReference type="AlphaFoldDB" id="A0A7I8D3V5"/>
<reference evidence="2" key="1">
    <citation type="submission" date="2020-07" db="EMBL/GenBank/DDBJ databases">
        <title>Complete genome sequencing of Clostridia bacterium strain 12CBH8.</title>
        <authorList>
            <person name="Sakamoto M."/>
            <person name="Murakami T."/>
            <person name="Mori H."/>
        </authorList>
    </citation>
    <scope>NUCLEOTIDE SEQUENCE [LARGE SCALE GENOMIC DNA]</scope>
    <source>
        <strain evidence="2">12CBH8</strain>
    </source>
</reference>